<name>A0A1J1HGG8_9DIPT</name>
<dbReference type="Proteomes" id="UP000183832">
    <property type="component" value="Unassembled WGS sequence"/>
</dbReference>
<dbReference type="EMBL" id="CVRI01000002">
    <property type="protein sequence ID" value="CRK86642.1"/>
    <property type="molecule type" value="Genomic_DNA"/>
</dbReference>
<protein>
    <submittedName>
        <fullName evidence="1">CLUMA_CG000478, isoform A</fullName>
    </submittedName>
</protein>
<organism evidence="1 2">
    <name type="scientific">Clunio marinus</name>
    <dbReference type="NCBI Taxonomy" id="568069"/>
    <lineage>
        <taxon>Eukaryota</taxon>
        <taxon>Metazoa</taxon>
        <taxon>Ecdysozoa</taxon>
        <taxon>Arthropoda</taxon>
        <taxon>Hexapoda</taxon>
        <taxon>Insecta</taxon>
        <taxon>Pterygota</taxon>
        <taxon>Neoptera</taxon>
        <taxon>Endopterygota</taxon>
        <taxon>Diptera</taxon>
        <taxon>Nematocera</taxon>
        <taxon>Chironomoidea</taxon>
        <taxon>Chironomidae</taxon>
        <taxon>Clunio</taxon>
    </lineage>
</organism>
<evidence type="ECO:0000313" key="2">
    <source>
        <dbReference type="Proteomes" id="UP000183832"/>
    </source>
</evidence>
<reference evidence="1 2" key="1">
    <citation type="submission" date="2015-04" db="EMBL/GenBank/DDBJ databases">
        <authorList>
            <person name="Syromyatnikov M.Y."/>
            <person name="Popov V.N."/>
        </authorList>
    </citation>
    <scope>NUCLEOTIDE SEQUENCE [LARGE SCALE GENOMIC DNA]</scope>
</reference>
<accession>A0A1J1HGG8</accession>
<proteinExistence type="predicted"/>
<dbReference type="AlphaFoldDB" id="A0A1J1HGG8"/>
<keyword evidence="2" id="KW-1185">Reference proteome</keyword>
<gene>
    <name evidence="1" type="ORF">CLUMA_CG000478</name>
</gene>
<evidence type="ECO:0000313" key="1">
    <source>
        <dbReference type="EMBL" id="CRK86642.1"/>
    </source>
</evidence>
<sequence length="161" mass="18831">MILKSNLEEIEFLNEHWMFRHAYPLEFHKFFLAILTLVTLFNEQISQGNATIVAHSRCLPSFKHKTQPQNGRKNFIAFVLRVLLLRIRNLRQDCKIIQAIATKKKKKTKREKIIQSFRITASKAVVLKPFAGYLIAPTLRDEKQRSGSLNQETTELKLRQI</sequence>